<name>A0AAV2SPI3_MEGNR</name>
<dbReference type="CDD" id="cd18887">
    <property type="entry name" value="NUDIX_UGPPase_Nudt14"/>
    <property type="match status" value="1"/>
</dbReference>
<accession>A0AAV2SPI3</accession>
<comment type="subunit">
    <text evidence="3">Homodimer.</text>
</comment>
<evidence type="ECO:0000256" key="9">
    <source>
        <dbReference type="ARBA" id="ARBA00066480"/>
    </source>
</evidence>
<dbReference type="EC" id="3.6.1.45" evidence="9"/>
<evidence type="ECO:0000256" key="2">
    <source>
        <dbReference type="ARBA" id="ARBA00004496"/>
    </source>
</evidence>
<dbReference type="GO" id="GO:0005737">
    <property type="term" value="C:cytoplasm"/>
    <property type="evidence" value="ECO:0007669"/>
    <property type="project" value="UniProtKB-SubCell"/>
</dbReference>
<comment type="caution">
    <text evidence="13">The sequence shown here is derived from an EMBL/GenBank/DDBJ whole genome shotgun (WGS) entry which is preliminary data.</text>
</comment>
<organism evidence="13 14">
    <name type="scientific">Meganyctiphanes norvegica</name>
    <name type="common">Northern krill</name>
    <name type="synonym">Thysanopoda norvegica</name>
    <dbReference type="NCBI Taxonomy" id="48144"/>
    <lineage>
        <taxon>Eukaryota</taxon>
        <taxon>Metazoa</taxon>
        <taxon>Ecdysozoa</taxon>
        <taxon>Arthropoda</taxon>
        <taxon>Crustacea</taxon>
        <taxon>Multicrustacea</taxon>
        <taxon>Malacostraca</taxon>
        <taxon>Eumalacostraca</taxon>
        <taxon>Eucarida</taxon>
        <taxon>Euphausiacea</taxon>
        <taxon>Euphausiidae</taxon>
        <taxon>Meganyctiphanes</taxon>
    </lineage>
</organism>
<reference evidence="13 14" key="1">
    <citation type="submission" date="2024-05" db="EMBL/GenBank/DDBJ databases">
        <authorList>
            <person name="Wallberg A."/>
        </authorList>
    </citation>
    <scope>NUCLEOTIDE SEQUENCE [LARGE SCALE GENOMIC DNA]</scope>
</reference>
<dbReference type="InterPro" id="IPR015797">
    <property type="entry name" value="NUDIX_hydrolase-like_dom_sf"/>
</dbReference>
<evidence type="ECO:0000256" key="5">
    <source>
        <dbReference type="ARBA" id="ARBA00022801"/>
    </source>
</evidence>
<dbReference type="GO" id="GO:0046872">
    <property type="term" value="F:metal ion binding"/>
    <property type="evidence" value="ECO:0007669"/>
    <property type="project" value="InterPro"/>
</dbReference>
<keyword evidence="6" id="KW-0460">Magnesium</keyword>
<feature type="non-terminal residue" evidence="13">
    <location>
        <position position="358"/>
    </location>
</feature>
<evidence type="ECO:0000256" key="3">
    <source>
        <dbReference type="ARBA" id="ARBA00011738"/>
    </source>
</evidence>
<evidence type="ECO:0000256" key="6">
    <source>
        <dbReference type="ARBA" id="ARBA00022842"/>
    </source>
</evidence>
<protein>
    <recommendedName>
        <fullName evidence="10">Uridine diphosphate glucose pyrophosphatase NUDT14</fullName>
        <ecNumber evidence="9">3.6.1.45</ecNumber>
    </recommendedName>
    <alternativeName>
        <fullName evidence="11">Nucleoside diphosphate-linked moiety X motif 14</fullName>
    </alternativeName>
</protein>
<sequence length="358" mass="40661">MSKIVAELLLDIQYKKSATVLDPEGPRPQNGHIIYQGNWRKKKFKIKVIRKVFGKSGLKELSNQVILQINRKQCLAPTAMVVFNTIKRTYRLYFSILNTKKSFLTVNRKKEKKQYLQMRIKLNLHLTLGGDTGCQKLGHSKSCDQGTQMEAITDVTLEPLPKSQFVKPQRMQFKQNGRSRIWDLVSLHESVSIIIFNTTRQKLILVQQFRPAVYYSNVAEADRKESSVDTNKYPAKLGITTELCAGIVDKTTDLAQTAKEEVLEECGYDVPIENFEKVLTYRSGVGVSGDRQTLFYCEVTDTMKKTEGGGLESEGEMIDVVEKSVEETRAFLKQSEVIAPGGLLFALMWFMQNKAPKD</sequence>
<comment type="function">
    <text evidence="8">Hydrolyzes UDP-glucose to glucose 1-phosphate and UMP and ADP-ribose to ribose 5-phosphate and AMP. The physiological substrate is probably UDP-glucose. Poor activity on other substrates such as ADP-glucose, CDP-glucose, GDP-glucose and GDP-mannose.</text>
</comment>
<proteinExistence type="predicted"/>
<evidence type="ECO:0000256" key="1">
    <source>
        <dbReference type="ARBA" id="ARBA00001946"/>
    </source>
</evidence>
<dbReference type="EMBL" id="CAXKWB010083704">
    <property type="protein sequence ID" value="CAL4208438.1"/>
    <property type="molecule type" value="Genomic_DNA"/>
</dbReference>
<dbReference type="PANTHER" id="PTHR11839:SF15">
    <property type="entry name" value="URIDINE DIPHOSPHATE GLUCOSE PYROPHOSPHATASE NUDT14"/>
    <property type="match status" value="1"/>
</dbReference>
<dbReference type="InterPro" id="IPR004385">
    <property type="entry name" value="NDP_pyrophosphatase"/>
</dbReference>
<gene>
    <name evidence="13" type="ORF">MNOR_LOCUS38155</name>
</gene>
<dbReference type="NCBIfam" id="TIGR00052">
    <property type="entry name" value="nudix-type nucleoside diphosphatase, YffH/AdpP family"/>
    <property type="match status" value="1"/>
</dbReference>
<dbReference type="GO" id="GO:0008768">
    <property type="term" value="F:UDP-sugar diphosphatase activity"/>
    <property type="evidence" value="ECO:0007669"/>
    <property type="project" value="UniProtKB-EC"/>
</dbReference>
<keyword evidence="14" id="KW-1185">Reference proteome</keyword>
<evidence type="ECO:0000256" key="10">
    <source>
        <dbReference type="ARBA" id="ARBA00071467"/>
    </source>
</evidence>
<evidence type="ECO:0000313" key="14">
    <source>
        <dbReference type="Proteomes" id="UP001497623"/>
    </source>
</evidence>
<dbReference type="GO" id="GO:0019693">
    <property type="term" value="P:ribose phosphate metabolic process"/>
    <property type="evidence" value="ECO:0007669"/>
    <property type="project" value="TreeGrafter"/>
</dbReference>
<dbReference type="FunFam" id="3.90.79.10:FF:000035">
    <property type="entry name" value="Uridine diphosphate glucose pyrophosphatase"/>
    <property type="match status" value="1"/>
</dbReference>
<dbReference type="InterPro" id="IPR000086">
    <property type="entry name" value="NUDIX_hydrolase_dom"/>
</dbReference>
<keyword evidence="5" id="KW-0378">Hydrolase</keyword>
<dbReference type="PROSITE" id="PS51462">
    <property type="entry name" value="NUDIX"/>
    <property type="match status" value="1"/>
</dbReference>
<evidence type="ECO:0000256" key="11">
    <source>
        <dbReference type="ARBA" id="ARBA00080475"/>
    </source>
</evidence>
<dbReference type="GO" id="GO:0006753">
    <property type="term" value="P:nucleoside phosphate metabolic process"/>
    <property type="evidence" value="ECO:0007669"/>
    <property type="project" value="TreeGrafter"/>
</dbReference>
<evidence type="ECO:0000256" key="4">
    <source>
        <dbReference type="ARBA" id="ARBA00022490"/>
    </source>
</evidence>
<feature type="domain" description="Nudix hydrolase" evidence="12">
    <location>
        <begin position="186"/>
        <end position="346"/>
    </location>
</feature>
<evidence type="ECO:0000313" key="13">
    <source>
        <dbReference type="EMBL" id="CAL4208438.1"/>
    </source>
</evidence>
<comment type="cofactor">
    <cofactor evidence="1">
        <name>Mg(2+)</name>
        <dbReference type="ChEBI" id="CHEBI:18420"/>
    </cofactor>
</comment>
<evidence type="ECO:0000256" key="7">
    <source>
        <dbReference type="ARBA" id="ARBA00051086"/>
    </source>
</evidence>
<dbReference type="Proteomes" id="UP001497623">
    <property type="component" value="Unassembled WGS sequence"/>
</dbReference>
<dbReference type="AlphaFoldDB" id="A0AAV2SPI3"/>
<comment type="subcellular location">
    <subcellularLocation>
        <location evidence="2">Cytoplasm</location>
    </subcellularLocation>
</comment>
<dbReference type="PANTHER" id="PTHR11839">
    <property type="entry name" value="UDP/ADP-SUGAR PYROPHOSPHATASE"/>
    <property type="match status" value="1"/>
</dbReference>
<dbReference type="SUPFAM" id="SSF55811">
    <property type="entry name" value="Nudix"/>
    <property type="match status" value="1"/>
</dbReference>
<evidence type="ECO:0000259" key="12">
    <source>
        <dbReference type="PROSITE" id="PS51462"/>
    </source>
</evidence>
<comment type="catalytic activity">
    <reaction evidence="7">
        <text>UDP-sugar + H2O = UMP + alpha-D-aldose 1-phosphate.</text>
        <dbReference type="EC" id="3.6.1.45"/>
    </reaction>
</comment>
<evidence type="ECO:0000256" key="8">
    <source>
        <dbReference type="ARBA" id="ARBA00054674"/>
    </source>
</evidence>
<dbReference type="Gene3D" id="3.90.79.10">
    <property type="entry name" value="Nucleoside Triphosphate Pyrophosphohydrolase"/>
    <property type="match status" value="1"/>
</dbReference>
<keyword evidence="4" id="KW-0963">Cytoplasm</keyword>